<dbReference type="EMBL" id="JANPWB010000010">
    <property type="protein sequence ID" value="KAJ1137840.1"/>
    <property type="molecule type" value="Genomic_DNA"/>
</dbReference>
<proteinExistence type="predicted"/>
<dbReference type="Gene3D" id="6.10.140.1270">
    <property type="match status" value="1"/>
</dbReference>
<dbReference type="InterPro" id="IPR052237">
    <property type="entry name" value="Ataxin-7-like_regulator"/>
</dbReference>
<feature type="compositionally biased region" description="Basic and acidic residues" evidence="1">
    <location>
        <begin position="690"/>
        <end position="702"/>
    </location>
</feature>
<feature type="compositionally biased region" description="Polar residues" evidence="1">
    <location>
        <begin position="617"/>
        <end position="629"/>
    </location>
</feature>
<dbReference type="PANTHER" id="PTHR15117">
    <property type="entry name" value="ATAXIN 7 RELATED"/>
    <property type="match status" value="1"/>
</dbReference>
<keyword evidence="4" id="KW-1185">Reference proteome</keyword>
<feature type="region of interest" description="Disordered" evidence="1">
    <location>
        <begin position="205"/>
        <end position="299"/>
    </location>
</feature>
<dbReference type="Pfam" id="PF08313">
    <property type="entry name" value="SCA7"/>
    <property type="match status" value="1"/>
</dbReference>
<feature type="compositionally biased region" description="Basic and acidic residues" evidence="1">
    <location>
        <begin position="150"/>
        <end position="159"/>
    </location>
</feature>
<name>A0AAV7QHU3_PLEWA</name>
<feature type="domain" description="SCA7" evidence="2">
    <location>
        <begin position="287"/>
        <end position="354"/>
    </location>
</feature>
<feature type="compositionally biased region" description="Basic and acidic residues" evidence="1">
    <location>
        <begin position="257"/>
        <end position="276"/>
    </location>
</feature>
<dbReference type="PROSITE" id="PS51505">
    <property type="entry name" value="SCA7"/>
    <property type="match status" value="1"/>
</dbReference>
<evidence type="ECO:0000313" key="3">
    <source>
        <dbReference type="EMBL" id="KAJ1137840.1"/>
    </source>
</evidence>
<feature type="compositionally biased region" description="Polar residues" evidence="1">
    <location>
        <begin position="460"/>
        <end position="472"/>
    </location>
</feature>
<evidence type="ECO:0000259" key="2">
    <source>
        <dbReference type="PROSITE" id="PS51505"/>
    </source>
</evidence>
<feature type="compositionally biased region" description="Low complexity" evidence="1">
    <location>
        <begin position="732"/>
        <end position="743"/>
    </location>
</feature>
<feature type="compositionally biased region" description="Basic and acidic residues" evidence="1">
    <location>
        <begin position="347"/>
        <end position="368"/>
    </location>
</feature>
<dbReference type="PANTHER" id="PTHR15117:SF5">
    <property type="entry name" value="ATAXIN-7-LIKE PROTEIN 2"/>
    <property type="match status" value="1"/>
</dbReference>
<reference evidence="3" key="1">
    <citation type="journal article" date="2022" name="bioRxiv">
        <title>Sequencing and chromosome-scale assembly of the giantPleurodeles waltlgenome.</title>
        <authorList>
            <person name="Brown T."/>
            <person name="Elewa A."/>
            <person name="Iarovenko S."/>
            <person name="Subramanian E."/>
            <person name="Araus A.J."/>
            <person name="Petzold A."/>
            <person name="Susuki M."/>
            <person name="Suzuki K.-i.T."/>
            <person name="Hayashi T."/>
            <person name="Toyoda A."/>
            <person name="Oliveira C."/>
            <person name="Osipova E."/>
            <person name="Leigh N.D."/>
            <person name="Simon A."/>
            <person name="Yun M.H."/>
        </authorList>
    </citation>
    <scope>NUCLEOTIDE SEQUENCE</scope>
    <source>
        <strain evidence="3">20211129_DDA</strain>
        <tissue evidence="3">Liver</tissue>
    </source>
</reference>
<feature type="region of interest" description="Disordered" evidence="1">
    <location>
        <begin position="827"/>
        <end position="866"/>
    </location>
</feature>
<evidence type="ECO:0000313" key="4">
    <source>
        <dbReference type="Proteomes" id="UP001066276"/>
    </source>
</evidence>
<feature type="compositionally biased region" description="Pro residues" evidence="1">
    <location>
        <begin position="744"/>
        <end position="759"/>
    </location>
</feature>
<evidence type="ECO:0000256" key="1">
    <source>
        <dbReference type="SAM" id="MobiDB-lite"/>
    </source>
</evidence>
<feature type="compositionally biased region" description="Low complexity" evidence="1">
    <location>
        <begin position="370"/>
        <end position="385"/>
    </location>
</feature>
<feature type="compositionally biased region" description="Low complexity" evidence="1">
    <location>
        <begin position="583"/>
        <end position="603"/>
    </location>
</feature>
<feature type="compositionally biased region" description="Low complexity" evidence="1">
    <location>
        <begin position="674"/>
        <end position="688"/>
    </location>
</feature>
<dbReference type="AlphaFoldDB" id="A0AAV7QHU3"/>
<dbReference type="InterPro" id="IPR013243">
    <property type="entry name" value="SCA7_dom"/>
</dbReference>
<organism evidence="3 4">
    <name type="scientific">Pleurodeles waltl</name>
    <name type="common">Iberian ribbed newt</name>
    <dbReference type="NCBI Taxonomy" id="8319"/>
    <lineage>
        <taxon>Eukaryota</taxon>
        <taxon>Metazoa</taxon>
        <taxon>Chordata</taxon>
        <taxon>Craniata</taxon>
        <taxon>Vertebrata</taxon>
        <taxon>Euteleostomi</taxon>
        <taxon>Amphibia</taxon>
        <taxon>Batrachia</taxon>
        <taxon>Caudata</taxon>
        <taxon>Salamandroidea</taxon>
        <taxon>Salamandridae</taxon>
        <taxon>Pleurodelinae</taxon>
        <taxon>Pleurodeles</taxon>
    </lineage>
</organism>
<feature type="region of interest" description="Disordered" evidence="1">
    <location>
        <begin position="115"/>
        <end position="160"/>
    </location>
</feature>
<feature type="region of interest" description="Disordered" evidence="1">
    <location>
        <begin position="577"/>
        <end position="637"/>
    </location>
</feature>
<dbReference type="Proteomes" id="UP001066276">
    <property type="component" value="Chromosome 6"/>
</dbReference>
<sequence>MAVRARAAAVMAALDRRLPSPDGFAGQSWSSWIQSAAAPLAEGSDLEECGKNGKKVDAMTLIKEDMSIFGHCPAHDDFYLVVCNHCGQVVKPQAFQKHCERRHGSLSKLYGRTLTSPRSQKHHAVNGQPGACGATKSSRDKSQSSRVRSHQQEKPESVSKDSLCSLLMPVVNLEKIPSIPKTDGQGFKVNPKPIATVVPPQCFKETPPIKMTNPMKLTPTPSPKEPTVLPKAAVEAVSELPPTSKLSTNTSPALDLSNKKIEASPVPQEKDQKDSNGVKNLSKSNKKISPGKECDLNRQCGVQNPETKKICTRLLTCKIHSVHQRREVQGRAKDFDVLVAELKATAKNRESPKEKSPMQKELGSDHQECSLLSPVSSNLLNPSPSRVKPPTTPPNRGKPPTTPPSRGKPPITPPSKGKLLSTPTSRGKLGTTPSCRGKLSTLSPCRVKPPSSLPCGGKPSQCSLPRSRLSSESDTEDEHPPPGNAESGLYYPFSMARSSSRLSSEESEEEKPEDLERPDCHYAAQQSQPQAVCNFGSRTVGPGCYLFNRRLDRFCSALSSMLERHLTSHMWKKIPPATDLQLPPTTASPVSASSTSRPSLNSSTVLITGASHGNPPRTVSSSVTSATCNKETRPHPSLSYVAASPHAAAACSQSDCTGGNSHSITSPLPANTPSPSFSRLPSNKSSRSSKGKDGSSHDTEHLSRKRKQSSDPTHSPSSHKRNCILDPGKVKPSSIRTSSSLSPAPSPSSYPSQTKPPPDSFVNGTVSPSSKVKKVGHMDPRGPSHQQVKGLTLENRGSPVNSSKAVPPNCISEEEAKKRKNLATYCRSVKPKHSSPSDASCAVRRKKPGTSLGFEEKQNTLKSKAH</sequence>
<gene>
    <name evidence="3" type="ORF">NDU88_004236</name>
</gene>
<protein>
    <recommendedName>
        <fullName evidence="2">SCA7 domain-containing protein</fullName>
    </recommendedName>
</protein>
<comment type="caution">
    <text evidence="3">The sequence shown here is derived from an EMBL/GenBank/DDBJ whole genome shotgun (WGS) entry which is preliminary data.</text>
</comment>
<accession>A0AAV7QHU3</accession>
<feature type="region of interest" description="Disordered" evidence="1">
    <location>
        <begin position="346"/>
        <end position="517"/>
    </location>
</feature>
<feature type="region of interest" description="Disordered" evidence="1">
    <location>
        <begin position="651"/>
        <end position="808"/>
    </location>
</feature>
<feature type="compositionally biased region" description="Polar residues" evidence="1">
    <location>
        <begin position="655"/>
        <end position="673"/>
    </location>
</feature>
<feature type="compositionally biased region" description="Pro residues" evidence="1">
    <location>
        <begin position="390"/>
        <end position="413"/>
    </location>
</feature>